<dbReference type="EMBL" id="LCOZ01000005">
    <property type="protein sequence ID" value="KKU87949.1"/>
    <property type="molecule type" value="Genomic_DNA"/>
</dbReference>
<accession>A0A0G1U1K8</accession>
<organism evidence="2 3">
    <name type="scientific">Candidatus Beckwithbacteria bacterium GW2011_GWC2_47_9</name>
    <dbReference type="NCBI Taxonomy" id="1618373"/>
    <lineage>
        <taxon>Bacteria</taxon>
        <taxon>Candidatus Beckwithiibacteriota</taxon>
    </lineage>
</organism>
<sequence>MIPKHLPKKFYKFFWDTPLEQLNLDTHRRYVAERLLENGNVESVVWLKKTFGKDFIIGIVKTSRSISRKTANFFHNIYNIPKEEILCFQEDFRQKHRQIWID</sequence>
<evidence type="ECO:0000313" key="2">
    <source>
        <dbReference type="EMBL" id="KKU87949.1"/>
    </source>
</evidence>
<dbReference type="AlphaFoldDB" id="A0A0G1U1K8"/>
<protein>
    <recommendedName>
        <fullName evidence="1">DUF6922 domain-containing protein</fullName>
    </recommendedName>
</protein>
<comment type="caution">
    <text evidence="2">The sequence shown here is derived from an EMBL/GenBank/DDBJ whole genome shotgun (WGS) entry which is preliminary data.</text>
</comment>
<dbReference type="Proteomes" id="UP000034772">
    <property type="component" value="Unassembled WGS sequence"/>
</dbReference>
<gene>
    <name evidence="2" type="ORF">UY17_C0005G0003</name>
</gene>
<name>A0A0G1U1K8_9BACT</name>
<evidence type="ECO:0000313" key="3">
    <source>
        <dbReference type="Proteomes" id="UP000034772"/>
    </source>
</evidence>
<dbReference type="Pfam" id="PF21956">
    <property type="entry name" value="DUF6922"/>
    <property type="match status" value="1"/>
</dbReference>
<evidence type="ECO:0000259" key="1">
    <source>
        <dbReference type="Pfam" id="PF21956"/>
    </source>
</evidence>
<reference evidence="2 3" key="1">
    <citation type="journal article" date="2015" name="Nature">
        <title>rRNA introns, odd ribosomes, and small enigmatic genomes across a large radiation of phyla.</title>
        <authorList>
            <person name="Brown C.T."/>
            <person name="Hug L.A."/>
            <person name="Thomas B.C."/>
            <person name="Sharon I."/>
            <person name="Castelle C.J."/>
            <person name="Singh A."/>
            <person name="Wilkins M.J."/>
            <person name="Williams K.H."/>
            <person name="Banfield J.F."/>
        </authorList>
    </citation>
    <scope>NUCLEOTIDE SEQUENCE [LARGE SCALE GENOMIC DNA]</scope>
</reference>
<proteinExistence type="predicted"/>
<dbReference type="InterPro" id="IPR053830">
    <property type="entry name" value="DUF6922"/>
</dbReference>
<feature type="domain" description="DUF6922" evidence="1">
    <location>
        <begin position="12"/>
        <end position="58"/>
    </location>
</feature>